<sequence>MTTSTIIGDWPSTVKLGGCEIKFPAGAVNKCTMVAFILTYEEKEKAYRQFDIYFIFMPYLAT</sequence>
<proteinExistence type="predicted"/>
<dbReference type="Proteomes" id="UP001642483">
    <property type="component" value="Unassembled WGS sequence"/>
</dbReference>
<evidence type="ECO:0000313" key="3">
    <source>
        <dbReference type="Proteomes" id="UP001642483"/>
    </source>
</evidence>
<organism evidence="1 3">
    <name type="scientific">Clavelina lepadiformis</name>
    <name type="common">Light-bulb sea squirt</name>
    <name type="synonym">Ascidia lepadiformis</name>
    <dbReference type="NCBI Taxonomy" id="159417"/>
    <lineage>
        <taxon>Eukaryota</taxon>
        <taxon>Metazoa</taxon>
        <taxon>Chordata</taxon>
        <taxon>Tunicata</taxon>
        <taxon>Ascidiacea</taxon>
        <taxon>Aplousobranchia</taxon>
        <taxon>Clavelinidae</taxon>
        <taxon>Clavelina</taxon>
    </lineage>
</organism>
<accession>A0ABP0GE98</accession>
<keyword evidence="3" id="KW-1185">Reference proteome</keyword>
<protein>
    <submittedName>
        <fullName evidence="1">Uncharacterized protein</fullName>
    </submittedName>
</protein>
<dbReference type="EMBL" id="CAWYQH010000114">
    <property type="protein sequence ID" value="CAK8690116.1"/>
    <property type="molecule type" value="Genomic_DNA"/>
</dbReference>
<comment type="caution">
    <text evidence="1">The sequence shown here is derived from an EMBL/GenBank/DDBJ whole genome shotgun (WGS) entry which is preliminary data.</text>
</comment>
<dbReference type="EMBL" id="CAWYQH010000114">
    <property type="protein sequence ID" value="CAK8690134.1"/>
    <property type="molecule type" value="Genomic_DNA"/>
</dbReference>
<evidence type="ECO:0000313" key="1">
    <source>
        <dbReference type="EMBL" id="CAK8690116.1"/>
    </source>
</evidence>
<gene>
    <name evidence="1" type="ORF">CVLEPA_LOCUS22753</name>
    <name evidence="2" type="ORF">CVLEPA_LOCUS22770</name>
</gene>
<name>A0ABP0GE98_CLALP</name>
<evidence type="ECO:0000313" key="2">
    <source>
        <dbReference type="EMBL" id="CAK8690134.1"/>
    </source>
</evidence>
<reference evidence="1 3" key="1">
    <citation type="submission" date="2024-02" db="EMBL/GenBank/DDBJ databases">
        <authorList>
            <person name="Daric V."/>
            <person name="Darras S."/>
        </authorList>
    </citation>
    <scope>NUCLEOTIDE SEQUENCE [LARGE SCALE GENOMIC DNA]</scope>
</reference>